<comment type="caution">
    <text evidence="13">The sequence shown here is derived from an EMBL/GenBank/DDBJ whole genome shotgun (WGS) entry which is preliminary data.</text>
</comment>
<feature type="transmembrane region" description="Helical" evidence="11">
    <location>
        <begin position="12"/>
        <end position="33"/>
    </location>
</feature>
<dbReference type="EMBL" id="QZCH01000001">
    <property type="protein sequence ID" value="RJG51273.1"/>
    <property type="molecule type" value="Genomic_DNA"/>
</dbReference>
<dbReference type="Pfam" id="PF07963">
    <property type="entry name" value="N_methyl"/>
    <property type="match status" value="1"/>
</dbReference>
<reference evidence="13 14" key="2">
    <citation type="submission" date="2019-01" db="EMBL/GenBank/DDBJ databases">
        <title>Motilimonas pumilus sp. nov., isolated from the gut of sea cucumber (Apostichopus japonicus).</title>
        <authorList>
            <person name="Wang F.-Q."/>
            <person name="Ren L.-H."/>
            <person name="Lin Y.-W."/>
            <person name="Sun G.-H."/>
            <person name="Du Z.-J."/>
            <person name="Zhao J.-X."/>
            <person name="Liu X.-J."/>
            <person name="Liu L.-J."/>
        </authorList>
    </citation>
    <scope>NUCLEOTIDE SEQUENCE [LARGE SCALE GENOMIC DNA]</scope>
    <source>
        <strain evidence="13 14">PLHSC7-2</strain>
    </source>
</reference>
<keyword evidence="4" id="KW-0488">Methylation</keyword>
<name>A0A418YJY4_9GAMM</name>
<evidence type="ECO:0000256" key="8">
    <source>
        <dbReference type="ARBA" id="ARBA00023136"/>
    </source>
</evidence>
<evidence type="ECO:0000256" key="1">
    <source>
        <dbReference type="ARBA" id="ARBA00004377"/>
    </source>
</evidence>
<evidence type="ECO:0000256" key="10">
    <source>
        <dbReference type="ARBA" id="ARBA00030775"/>
    </source>
</evidence>
<evidence type="ECO:0000256" key="11">
    <source>
        <dbReference type="SAM" id="Phobius"/>
    </source>
</evidence>
<sequence>MMIKSLQTGFTLIEMLITIAVLAILIGIGVGSYESLFKSNQLRGSNESIHSLIAYAKSESVKINGQVSVNFAAGANGNWCVGLFQVAGGTETCDCNTANSCAIDGREIKLDGKDFNKVTLVVDSMTNNRVVFDPKRGMPKTGDLLGNVVVKSGTGADESSIKIIVNTIGNITQTCKTGSSSSYAACS</sequence>
<dbReference type="InterPro" id="IPR045584">
    <property type="entry name" value="Pilin-like"/>
</dbReference>
<comment type="subcellular location">
    <subcellularLocation>
        <location evidence="1">Cell inner membrane</location>
        <topology evidence="1">Single-pass membrane protein</topology>
    </subcellularLocation>
</comment>
<gene>
    <name evidence="13" type="ORF">D1Z90_00620</name>
</gene>
<evidence type="ECO:0000313" key="13">
    <source>
        <dbReference type="EMBL" id="RJG51273.1"/>
    </source>
</evidence>
<dbReference type="GO" id="GO:0005886">
    <property type="term" value="C:plasma membrane"/>
    <property type="evidence" value="ECO:0007669"/>
    <property type="project" value="UniProtKB-SubCell"/>
</dbReference>
<dbReference type="AlphaFoldDB" id="A0A418YJY4"/>
<evidence type="ECO:0000256" key="7">
    <source>
        <dbReference type="ARBA" id="ARBA00022989"/>
    </source>
</evidence>
<protein>
    <recommendedName>
        <fullName evidence="2">Type II secretion system protein H</fullName>
    </recommendedName>
    <alternativeName>
        <fullName evidence="10">General secretion pathway protein H</fullName>
    </alternativeName>
</protein>
<dbReference type="NCBIfam" id="TIGR02532">
    <property type="entry name" value="IV_pilin_GFxxxE"/>
    <property type="match status" value="1"/>
</dbReference>
<keyword evidence="5" id="KW-0997">Cell inner membrane</keyword>
<dbReference type="GO" id="GO:0015627">
    <property type="term" value="C:type II protein secretion system complex"/>
    <property type="evidence" value="ECO:0007669"/>
    <property type="project" value="InterPro"/>
</dbReference>
<evidence type="ECO:0000256" key="6">
    <source>
        <dbReference type="ARBA" id="ARBA00022692"/>
    </source>
</evidence>
<keyword evidence="14" id="KW-1185">Reference proteome</keyword>
<evidence type="ECO:0000256" key="3">
    <source>
        <dbReference type="ARBA" id="ARBA00022475"/>
    </source>
</evidence>
<organism evidence="13 14">
    <name type="scientific">Motilimonas pumila</name>
    <dbReference type="NCBI Taxonomy" id="2303987"/>
    <lineage>
        <taxon>Bacteria</taxon>
        <taxon>Pseudomonadati</taxon>
        <taxon>Pseudomonadota</taxon>
        <taxon>Gammaproteobacteria</taxon>
        <taxon>Alteromonadales</taxon>
        <taxon>Alteromonadales genera incertae sedis</taxon>
        <taxon>Motilimonas</taxon>
    </lineage>
</organism>
<keyword evidence="8 11" id="KW-0472">Membrane</keyword>
<evidence type="ECO:0000256" key="9">
    <source>
        <dbReference type="ARBA" id="ARBA00025772"/>
    </source>
</evidence>
<evidence type="ECO:0000256" key="4">
    <source>
        <dbReference type="ARBA" id="ARBA00022481"/>
    </source>
</evidence>
<dbReference type="Proteomes" id="UP000283255">
    <property type="component" value="Unassembled WGS sequence"/>
</dbReference>
<feature type="domain" description="General secretion pathway GspH" evidence="12">
    <location>
        <begin position="47"/>
        <end position="169"/>
    </location>
</feature>
<dbReference type="InterPro" id="IPR012902">
    <property type="entry name" value="N_methyl_site"/>
</dbReference>
<dbReference type="GO" id="GO:0015628">
    <property type="term" value="P:protein secretion by the type II secretion system"/>
    <property type="evidence" value="ECO:0007669"/>
    <property type="project" value="InterPro"/>
</dbReference>
<dbReference type="Gene3D" id="3.30.700.10">
    <property type="entry name" value="Glycoprotein, Type 4 Pilin"/>
    <property type="match status" value="1"/>
</dbReference>
<proteinExistence type="inferred from homology"/>
<evidence type="ECO:0000259" key="12">
    <source>
        <dbReference type="Pfam" id="PF12019"/>
    </source>
</evidence>
<comment type="similarity">
    <text evidence="9">Belongs to the GSP H family.</text>
</comment>
<dbReference type="InterPro" id="IPR022346">
    <property type="entry name" value="T2SS_GspH"/>
</dbReference>
<keyword evidence="3" id="KW-1003">Cell membrane</keyword>
<keyword evidence="6 11" id="KW-0812">Transmembrane</keyword>
<evidence type="ECO:0000256" key="5">
    <source>
        <dbReference type="ARBA" id="ARBA00022519"/>
    </source>
</evidence>
<keyword evidence="7 11" id="KW-1133">Transmembrane helix</keyword>
<reference evidence="13 14" key="1">
    <citation type="submission" date="2018-09" db="EMBL/GenBank/DDBJ databases">
        <authorList>
            <person name="Wang F."/>
        </authorList>
    </citation>
    <scope>NUCLEOTIDE SEQUENCE [LARGE SCALE GENOMIC DNA]</scope>
    <source>
        <strain evidence="13 14">PLHSC7-2</strain>
    </source>
</reference>
<dbReference type="Pfam" id="PF12019">
    <property type="entry name" value="GspH"/>
    <property type="match status" value="1"/>
</dbReference>
<evidence type="ECO:0000313" key="14">
    <source>
        <dbReference type="Proteomes" id="UP000283255"/>
    </source>
</evidence>
<evidence type="ECO:0000256" key="2">
    <source>
        <dbReference type="ARBA" id="ARBA00021549"/>
    </source>
</evidence>
<dbReference type="SUPFAM" id="SSF54523">
    <property type="entry name" value="Pili subunits"/>
    <property type="match status" value="1"/>
</dbReference>
<accession>A0A418YJY4</accession>